<dbReference type="RefSeq" id="WP_090775417.1">
    <property type="nucleotide sequence ID" value="NZ_FMYM01000005.1"/>
</dbReference>
<accession>A0A1G6IFY6</accession>
<dbReference type="GO" id="GO:0007155">
    <property type="term" value="P:cell adhesion"/>
    <property type="evidence" value="ECO:0007669"/>
    <property type="project" value="InterPro"/>
</dbReference>
<keyword evidence="2 5" id="KW-0732">Signal</keyword>
<dbReference type="InterPro" id="IPR006129">
    <property type="entry name" value="AdhesinB"/>
</dbReference>
<evidence type="ECO:0000313" key="7">
    <source>
        <dbReference type="Proteomes" id="UP000242662"/>
    </source>
</evidence>
<dbReference type="STRING" id="1464122.SAMN05421737_10551"/>
<evidence type="ECO:0000256" key="2">
    <source>
        <dbReference type="ARBA" id="ARBA00022729"/>
    </source>
</evidence>
<feature type="region of interest" description="Disordered" evidence="4">
    <location>
        <begin position="131"/>
        <end position="151"/>
    </location>
</feature>
<dbReference type="InterPro" id="IPR006127">
    <property type="entry name" value="ZnuA-like"/>
</dbReference>
<protein>
    <submittedName>
        <fullName evidence="6">Zinc transport system substrate-binding protein</fullName>
    </submittedName>
</protein>
<evidence type="ECO:0000256" key="1">
    <source>
        <dbReference type="ARBA" id="ARBA00022448"/>
    </source>
</evidence>
<dbReference type="PANTHER" id="PTHR42953">
    <property type="entry name" value="HIGH-AFFINITY ZINC UPTAKE SYSTEM PROTEIN ZNUA-RELATED"/>
    <property type="match status" value="1"/>
</dbReference>
<dbReference type="InterPro" id="IPR006128">
    <property type="entry name" value="Lipoprotein_PsaA-like"/>
</dbReference>
<dbReference type="Pfam" id="PF01297">
    <property type="entry name" value="ZnuA"/>
    <property type="match status" value="1"/>
</dbReference>
<proteinExistence type="inferred from homology"/>
<evidence type="ECO:0000256" key="3">
    <source>
        <dbReference type="RuleBase" id="RU003512"/>
    </source>
</evidence>
<dbReference type="GO" id="GO:0030001">
    <property type="term" value="P:metal ion transport"/>
    <property type="evidence" value="ECO:0007669"/>
    <property type="project" value="InterPro"/>
</dbReference>
<gene>
    <name evidence="6" type="ORF">SAMN05421737_10551</name>
</gene>
<dbReference type="InterPro" id="IPR050492">
    <property type="entry name" value="Bact_metal-bind_prot9"/>
</dbReference>
<keyword evidence="1 3" id="KW-0813">Transport</keyword>
<evidence type="ECO:0000256" key="4">
    <source>
        <dbReference type="SAM" id="MobiDB-lite"/>
    </source>
</evidence>
<dbReference type="GO" id="GO:0046872">
    <property type="term" value="F:metal ion binding"/>
    <property type="evidence" value="ECO:0007669"/>
    <property type="project" value="InterPro"/>
</dbReference>
<comment type="similarity">
    <text evidence="3">Belongs to the bacterial solute-binding protein 9 family.</text>
</comment>
<dbReference type="EMBL" id="FMYM01000005">
    <property type="protein sequence ID" value="SDC05429.1"/>
    <property type="molecule type" value="Genomic_DNA"/>
</dbReference>
<keyword evidence="7" id="KW-1185">Reference proteome</keyword>
<dbReference type="Proteomes" id="UP000242662">
    <property type="component" value="Unassembled WGS sequence"/>
</dbReference>
<dbReference type="PANTHER" id="PTHR42953:SF8">
    <property type="entry name" value="ZINT DOMAIN-CONTAINING PROTEIN"/>
    <property type="match status" value="1"/>
</dbReference>
<dbReference type="SUPFAM" id="SSF53807">
    <property type="entry name" value="Helical backbone' metal receptor"/>
    <property type="match status" value="1"/>
</dbReference>
<feature type="signal peptide" evidence="5">
    <location>
        <begin position="1"/>
        <end position="19"/>
    </location>
</feature>
<evidence type="ECO:0000256" key="5">
    <source>
        <dbReference type="SAM" id="SignalP"/>
    </source>
</evidence>
<name>A0A1G6IFY6_9BACI</name>
<dbReference type="PROSITE" id="PS51257">
    <property type="entry name" value="PROKAR_LIPOPROTEIN"/>
    <property type="match status" value="1"/>
</dbReference>
<feature type="chain" id="PRO_5039631738" evidence="5">
    <location>
        <begin position="20"/>
        <end position="324"/>
    </location>
</feature>
<dbReference type="Gene3D" id="3.40.50.1980">
    <property type="entry name" value="Nitrogenase molybdenum iron protein domain"/>
    <property type="match status" value="2"/>
</dbReference>
<dbReference type="PRINTS" id="PR00691">
    <property type="entry name" value="ADHESINB"/>
</dbReference>
<dbReference type="AlphaFoldDB" id="A0A1G6IFY6"/>
<evidence type="ECO:0000313" key="6">
    <source>
        <dbReference type="EMBL" id="SDC05429.1"/>
    </source>
</evidence>
<organism evidence="6 7">
    <name type="scientific">Shouchella lonarensis</name>
    <dbReference type="NCBI Taxonomy" id="1464122"/>
    <lineage>
        <taxon>Bacteria</taxon>
        <taxon>Bacillati</taxon>
        <taxon>Bacillota</taxon>
        <taxon>Bacilli</taxon>
        <taxon>Bacillales</taxon>
        <taxon>Bacillaceae</taxon>
        <taxon>Shouchella</taxon>
    </lineage>
</organism>
<dbReference type="PRINTS" id="PR00690">
    <property type="entry name" value="ADHESNFAMILY"/>
</dbReference>
<reference evidence="7" key="1">
    <citation type="submission" date="2016-09" db="EMBL/GenBank/DDBJ databases">
        <authorList>
            <person name="Varghese N."/>
            <person name="Submissions S."/>
        </authorList>
    </citation>
    <scope>NUCLEOTIDE SEQUENCE [LARGE SCALE GENOMIC DNA]</scope>
    <source>
        <strain evidence="7">25nlg</strain>
    </source>
</reference>
<sequence>MKKSLLMMGVALISLSACAEKTNNAIETSTVEDPETLKIYTTIFPLADWTKRIGGEFVEVEAMIPAGADAHTYELTAQQMVAVADADAFIYNGAGLEGFAEKIIEAVSSHDVEVVAAIEGIDLLAATHDHHDHHDHDHVEETDAHTDHDDQDPHVWLDPILAMDMAKNIKEKLITLMPEQENVFTKNYEQLVIDFQTLDQSFTQLMENAKQDTMMVSHAGYGYWEERYGIKQLGIAGISSTSEPSQRELEQTVRMAKERDLSYVLFEPNISDQVTEVVRKELELESLPIYNLEGLTPEQEKAGEDYFSLMKQNIHTLRQVLGSD</sequence>
<dbReference type="OrthoDB" id="9810636at2"/>